<protein>
    <submittedName>
        <fullName evidence="2">Uncharacterized protein</fullName>
    </submittedName>
</protein>
<keyword evidence="1" id="KW-0472">Membrane</keyword>
<organism evidence="2 3">
    <name type="scientific">Caenorhabditis angaria</name>
    <dbReference type="NCBI Taxonomy" id="860376"/>
    <lineage>
        <taxon>Eukaryota</taxon>
        <taxon>Metazoa</taxon>
        <taxon>Ecdysozoa</taxon>
        <taxon>Nematoda</taxon>
        <taxon>Chromadorea</taxon>
        <taxon>Rhabditida</taxon>
        <taxon>Rhabditina</taxon>
        <taxon>Rhabditomorpha</taxon>
        <taxon>Rhabditoidea</taxon>
        <taxon>Rhabditidae</taxon>
        <taxon>Peloderinae</taxon>
        <taxon>Caenorhabditis</taxon>
    </lineage>
</organism>
<evidence type="ECO:0000256" key="1">
    <source>
        <dbReference type="SAM" id="Phobius"/>
    </source>
</evidence>
<evidence type="ECO:0000313" key="2">
    <source>
        <dbReference type="EMBL" id="CAI5446925.1"/>
    </source>
</evidence>
<name>A0A9P1ILR7_9PELO</name>
<gene>
    <name evidence="2" type="ORF">CAMP_LOCUS9562</name>
</gene>
<evidence type="ECO:0000313" key="3">
    <source>
        <dbReference type="Proteomes" id="UP001152747"/>
    </source>
</evidence>
<keyword evidence="1" id="KW-1133">Transmembrane helix</keyword>
<dbReference type="EMBL" id="CANHGI010000004">
    <property type="protein sequence ID" value="CAI5446925.1"/>
    <property type="molecule type" value="Genomic_DNA"/>
</dbReference>
<keyword evidence="1" id="KW-0812">Transmembrane</keyword>
<feature type="transmembrane region" description="Helical" evidence="1">
    <location>
        <begin position="6"/>
        <end position="26"/>
    </location>
</feature>
<accession>A0A9P1ILR7</accession>
<proteinExistence type="predicted"/>
<dbReference type="Proteomes" id="UP001152747">
    <property type="component" value="Unassembled WGS sequence"/>
</dbReference>
<dbReference type="AlphaFoldDB" id="A0A9P1ILR7"/>
<sequence>MPLVSILVESGLNSLGLMSLTGNLLISVEKRKKLRIIQLSTHKLPNSGSETPYSTSIRNKALIIRML</sequence>
<reference evidence="2" key="1">
    <citation type="submission" date="2022-11" db="EMBL/GenBank/DDBJ databases">
        <authorList>
            <person name="Kikuchi T."/>
        </authorList>
    </citation>
    <scope>NUCLEOTIDE SEQUENCE</scope>
    <source>
        <strain evidence="2">PS1010</strain>
    </source>
</reference>
<comment type="caution">
    <text evidence="2">The sequence shown here is derived from an EMBL/GenBank/DDBJ whole genome shotgun (WGS) entry which is preliminary data.</text>
</comment>
<keyword evidence="3" id="KW-1185">Reference proteome</keyword>